<sequence>MVGAQPGSPQSRRPNVRRTHSRPLAVLPVVDSSSGHAAPSPVRPRRPAARRLPPARLRSDRRLAPSRPSGLARTRPPPPARSRTCAPTAPPAPGRPPPAR</sequence>
<proteinExistence type="predicted"/>
<evidence type="ECO:0000313" key="2">
    <source>
        <dbReference type="EMBL" id="KAG8085468.1"/>
    </source>
</evidence>
<feature type="compositionally biased region" description="Low complexity" evidence="1">
    <location>
        <begin position="65"/>
        <end position="74"/>
    </location>
</feature>
<evidence type="ECO:0000256" key="1">
    <source>
        <dbReference type="SAM" id="MobiDB-lite"/>
    </source>
</evidence>
<reference evidence="2" key="1">
    <citation type="journal article" date="2021" name="bioRxiv">
        <title>Whole Genome Assembly and Annotation of Northern Wild Rice, Zizania palustris L., Supports a Whole Genome Duplication in the Zizania Genus.</title>
        <authorList>
            <person name="Haas M."/>
            <person name="Kono T."/>
            <person name="Macchietto M."/>
            <person name="Millas R."/>
            <person name="McGilp L."/>
            <person name="Shao M."/>
            <person name="Duquette J."/>
            <person name="Hirsch C.N."/>
            <person name="Kimball J."/>
        </authorList>
    </citation>
    <scope>NUCLEOTIDE SEQUENCE</scope>
    <source>
        <tissue evidence="2">Fresh leaf tissue</tissue>
    </source>
</reference>
<organism evidence="2 3">
    <name type="scientific">Zizania palustris</name>
    <name type="common">Northern wild rice</name>
    <dbReference type="NCBI Taxonomy" id="103762"/>
    <lineage>
        <taxon>Eukaryota</taxon>
        <taxon>Viridiplantae</taxon>
        <taxon>Streptophyta</taxon>
        <taxon>Embryophyta</taxon>
        <taxon>Tracheophyta</taxon>
        <taxon>Spermatophyta</taxon>
        <taxon>Magnoliopsida</taxon>
        <taxon>Liliopsida</taxon>
        <taxon>Poales</taxon>
        <taxon>Poaceae</taxon>
        <taxon>BOP clade</taxon>
        <taxon>Oryzoideae</taxon>
        <taxon>Oryzeae</taxon>
        <taxon>Zizaniinae</taxon>
        <taxon>Zizania</taxon>
    </lineage>
</organism>
<accession>A0A8J6BMU5</accession>
<keyword evidence="3" id="KW-1185">Reference proteome</keyword>
<name>A0A8J6BMU5_ZIZPA</name>
<gene>
    <name evidence="2" type="ORF">GUJ93_ZPchr0010g8766</name>
</gene>
<feature type="compositionally biased region" description="Pro residues" evidence="1">
    <location>
        <begin position="88"/>
        <end position="100"/>
    </location>
</feature>
<reference evidence="2" key="2">
    <citation type="submission" date="2021-02" db="EMBL/GenBank/DDBJ databases">
        <authorList>
            <person name="Kimball J.A."/>
            <person name="Haas M.W."/>
            <person name="Macchietto M."/>
            <person name="Kono T."/>
            <person name="Duquette J."/>
            <person name="Shao M."/>
        </authorList>
    </citation>
    <scope>NUCLEOTIDE SEQUENCE</scope>
    <source>
        <tissue evidence="2">Fresh leaf tissue</tissue>
    </source>
</reference>
<comment type="caution">
    <text evidence="2">The sequence shown here is derived from an EMBL/GenBank/DDBJ whole genome shotgun (WGS) entry which is preliminary data.</text>
</comment>
<dbReference type="EMBL" id="JAAALK010000082">
    <property type="protein sequence ID" value="KAG8085468.1"/>
    <property type="molecule type" value="Genomic_DNA"/>
</dbReference>
<dbReference type="Proteomes" id="UP000729402">
    <property type="component" value="Unassembled WGS sequence"/>
</dbReference>
<protein>
    <submittedName>
        <fullName evidence="2">Uncharacterized protein</fullName>
    </submittedName>
</protein>
<dbReference type="AlphaFoldDB" id="A0A8J6BMU5"/>
<evidence type="ECO:0000313" key="3">
    <source>
        <dbReference type="Proteomes" id="UP000729402"/>
    </source>
</evidence>
<feature type="region of interest" description="Disordered" evidence="1">
    <location>
        <begin position="1"/>
        <end position="100"/>
    </location>
</feature>